<dbReference type="PANTHER" id="PTHR22893:SF91">
    <property type="entry name" value="NADPH DEHYDROGENASE 2-RELATED"/>
    <property type="match status" value="1"/>
</dbReference>
<name>A0A101P9L1_9ACTN</name>
<dbReference type="GO" id="GO:0016491">
    <property type="term" value="F:oxidoreductase activity"/>
    <property type="evidence" value="ECO:0007669"/>
    <property type="project" value="InterPro"/>
</dbReference>
<dbReference type="AlphaFoldDB" id="A0A101P9L1"/>
<evidence type="ECO:0000313" key="3">
    <source>
        <dbReference type="Proteomes" id="UP000053127"/>
    </source>
</evidence>
<gene>
    <name evidence="2" type="ORF">AQI95_10285</name>
</gene>
<organism evidence="2 3">
    <name type="scientific">Streptomyces yokosukanensis</name>
    <dbReference type="NCBI Taxonomy" id="67386"/>
    <lineage>
        <taxon>Bacteria</taxon>
        <taxon>Bacillati</taxon>
        <taxon>Actinomycetota</taxon>
        <taxon>Actinomycetes</taxon>
        <taxon>Kitasatosporales</taxon>
        <taxon>Streptomycetaceae</taxon>
        <taxon>Streptomyces</taxon>
    </lineage>
</organism>
<comment type="caution">
    <text evidence="2">The sequence shown here is derived from an EMBL/GenBank/DDBJ whole genome shotgun (WGS) entry which is preliminary data.</text>
</comment>
<dbReference type="InterPro" id="IPR045247">
    <property type="entry name" value="Oye-like"/>
</dbReference>
<protein>
    <submittedName>
        <fullName evidence="2">1,2-oxophytodienoate reductase</fullName>
    </submittedName>
</protein>
<dbReference type="RefSeq" id="WP_067120649.1">
    <property type="nucleotide sequence ID" value="NZ_KQ948209.1"/>
</dbReference>
<dbReference type="Pfam" id="PF00724">
    <property type="entry name" value="Oxidored_FMN"/>
    <property type="match status" value="1"/>
</dbReference>
<dbReference type="GO" id="GO:0010181">
    <property type="term" value="F:FMN binding"/>
    <property type="evidence" value="ECO:0007669"/>
    <property type="project" value="InterPro"/>
</dbReference>
<dbReference type="InterPro" id="IPR001155">
    <property type="entry name" value="OxRdtase_FMN_N"/>
</dbReference>
<evidence type="ECO:0000313" key="2">
    <source>
        <dbReference type="EMBL" id="KUN07414.1"/>
    </source>
</evidence>
<dbReference type="Proteomes" id="UP000053127">
    <property type="component" value="Unassembled WGS sequence"/>
</dbReference>
<sequence length="365" mass="39191">MPTAFDPVTVGRLTLPHRIAMAPLTRRRAYGEGLSATPLMAEYYRQRAGAALIVSEAIQPNPVGQGYTDTPGLHDVRQVASWRPVTAAVHDAGGVIYAQLMHAGRNSHPELLGGGLHPLGPSAVAADGVVRVNGAEPAVRRPYPVPQVLTARGIADTIAAFADAAALAIDAGFDGVELHGAYGYLIQQFLSGNANRRTDRYGGSIAGRVRFPLELVDAVATRIGAERLALRISPGSGAFGLVEPELHELYRTLVDGLPPELAYLHVFEFPGYRDLTARLRERWPGVFMLNPHESALDRPAGPADLRLVDEGLADVLSFGTLFMSNPDLVERLRTKAALNDTDATTFYGGDHRGYTDYPTLAQTTA</sequence>
<dbReference type="OrthoDB" id="3169239at2"/>
<dbReference type="EMBL" id="LMWN01000012">
    <property type="protein sequence ID" value="KUN07414.1"/>
    <property type="molecule type" value="Genomic_DNA"/>
</dbReference>
<dbReference type="STRING" id="67386.AQI95_10285"/>
<feature type="domain" description="NADH:flavin oxidoreductase/NADH oxidase N-terminal" evidence="1">
    <location>
        <begin position="5"/>
        <end position="236"/>
    </location>
</feature>
<dbReference type="Gene3D" id="3.20.20.70">
    <property type="entry name" value="Aldolase class I"/>
    <property type="match status" value="1"/>
</dbReference>
<proteinExistence type="predicted"/>
<dbReference type="PANTHER" id="PTHR22893">
    <property type="entry name" value="NADH OXIDOREDUCTASE-RELATED"/>
    <property type="match status" value="1"/>
</dbReference>
<keyword evidence="3" id="KW-1185">Reference proteome</keyword>
<reference evidence="2 3" key="1">
    <citation type="submission" date="2015-10" db="EMBL/GenBank/DDBJ databases">
        <title>Draft genome sequence of Streptomyces yokosukanensis DSM 40224, type strain for the species Streptomyces yokosukanensis.</title>
        <authorList>
            <person name="Ruckert C."/>
            <person name="Winkler A."/>
            <person name="Kalinowski J."/>
            <person name="Kampfer P."/>
            <person name="Glaeser S."/>
        </authorList>
    </citation>
    <scope>NUCLEOTIDE SEQUENCE [LARGE SCALE GENOMIC DNA]</scope>
    <source>
        <strain evidence="2 3">DSM 40224</strain>
    </source>
</reference>
<accession>A0A101P9L1</accession>
<evidence type="ECO:0000259" key="1">
    <source>
        <dbReference type="Pfam" id="PF00724"/>
    </source>
</evidence>
<dbReference type="InterPro" id="IPR013785">
    <property type="entry name" value="Aldolase_TIM"/>
</dbReference>
<dbReference type="SUPFAM" id="SSF51395">
    <property type="entry name" value="FMN-linked oxidoreductases"/>
    <property type="match status" value="1"/>
</dbReference>